<feature type="domain" description="GH10" evidence="14">
    <location>
        <begin position="51"/>
        <end position="359"/>
    </location>
</feature>
<evidence type="ECO:0000256" key="5">
    <source>
        <dbReference type="ARBA" id="ARBA00022525"/>
    </source>
</evidence>
<comment type="similarity">
    <text evidence="4 12">Belongs to the glycosyl hydrolase 10 (cellulase F) family.</text>
</comment>
<evidence type="ECO:0000256" key="2">
    <source>
        <dbReference type="ARBA" id="ARBA00004613"/>
    </source>
</evidence>
<dbReference type="PRINTS" id="PR00134">
    <property type="entry name" value="GLHYDRLASE10"/>
</dbReference>
<keyword evidence="15" id="KW-1185">Reference proteome</keyword>
<dbReference type="Pfam" id="PF00331">
    <property type="entry name" value="Glyco_hydro_10"/>
    <property type="match status" value="1"/>
</dbReference>
<dbReference type="EC" id="3.2.1.8" evidence="12"/>
<dbReference type="GO" id="GO:0005576">
    <property type="term" value="C:extracellular region"/>
    <property type="evidence" value="ECO:0007669"/>
    <property type="project" value="UniProtKB-SubCell"/>
</dbReference>
<dbReference type="InterPro" id="IPR044846">
    <property type="entry name" value="GH10"/>
</dbReference>
<evidence type="ECO:0000313" key="15">
    <source>
        <dbReference type="Proteomes" id="UP000515153"/>
    </source>
</evidence>
<evidence type="ECO:0000313" key="16">
    <source>
        <dbReference type="RefSeq" id="XP_030982323.1"/>
    </source>
</evidence>
<dbReference type="GeneID" id="41961525"/>
<dbReference type="PANTHER" id="PTHR31490">
    <property type="entry name" value="GLYCOSYL HYDROLASE"/>
    <property type="match status" value="1"/>
</dbReference>
<evidence type="ECO:0000256" key="11">
    <source>
        <dbReference type="PROSITE-ProRule" id="PRU10061"/>
    </source>
</evidence>
<dbReference type="PANTHER" id="PTHR31490:SF35">
    <property type="entry name" value="ENDO-1,4-BETA-XYLANASE"/>
    <property type="match status" value="1"/>
</dbReference>
<keyword evidence="5" id="KW-0964">Secreted</keyword>
<dbReference type="Gene3D" id="3.20.20.80">
    <property type="entry name" value="Glycosidases"/>
    <property type="match status" value="1"/>
</dbReference>
<dbReference type="SMART" id="SM00633">
    <property type="entry name" value="Glyco_10"/>
    <property type="match status" value="1"/>
</dbReference>
<keyword evidence="8 12" id="KW-0119">Carbohydrate metabolism</keyword>
<keyword evidence="6" id="KW-0858">Xylan degradation</keyword>
<feature type="active site" description="Nucleophile" evidence="11">
    <location>
        <position position="280"/>
    </location>
</feature>
<dbReference type="InterPro" id="IPR017853">
    <property type="entry name" value="GH"/>
</dbReference>
<evidence type="ECO:0000256" key="4">
    <source>
        <dbReference type="ARBA" id="ARBA00007495"/>
    </source>
</evidence>
<dbReference type="InterPro" id="IPR031158">
    <property type="entry name" value="GH10_AS"/>
</dbReference>
<keyword evidence="7 12" id="KW-0378">Hydrolase</keyword>
<evidence type="ECO:0000256" key="10">
    <source>
        <dbReference type="ARBA" id="ARBA00023326"/>
    </source>
</evidence>
<dbReference type="Proteomes" id="UP000515153">
    <property type="component" value="Chromosome I"/>
</dbReference>
<evidence type="ECO:0000256" key="3">
    <source>
        <dbReference type="ARBA" id="ARBA00004851"/>
    </source>
</evidence>
<proteinExistence type="inferred from homology"/>
<evidence type="ECO:0000256" key="8">
    <source>
        <dbReference type="ARBA" id="ARBA00023277"/>
    </source>
</evidence>
<accession>A0A6P8B592</accession>
<keyword evidence="9 12" id="KW-0326">Glycosidase</keyword>
<evidence type="ECO:0000256" key="6">
    <source>
        <dbReference type="ARBA" id="ARBA00022651"/>
    </source>
</evidence>
<dbReference type="GO" id="GO:0045493">
    <property type="term" value="P:xylan catabolic process"/>
    <property type="evidence" value="ECO:0007669"/>
    <property type="project" value="UniProtKB-KW"/>
</dbReference>
<protein>
    <recommendedName>
        <fullName evidence="12">Beta-xylanase</fullName>
        <ecNumber evidence="12">3.2.1.8</ecNumber>
    </recommendedName>
</protein>
<dbReference type="KEGG" id="pgri:PgNI_06594"/>
<evidence type="ECO:0000256" key="9">
    <source>
        <dbReference type="ARBA" id="ARBA00023295"/>
    </source>
</evidence>
<comment type="subcellular location">
    <subcellularLocation>
        <location evidence="2">Secreted</location>
    </subcellularLocation>
</comment>
<reference evidence="15 16" key="1">
    <citation type="journal article" date="2019" name="Mol. Biol. Evol.">
        <title>Blast fungal genomes show frequent chromosomal changes, gene gains and losses, and effector gene turnover.</title>
        <authorList>
            <person name="Gomez Luciano L.B."/>
            <person name="Jason Tsai I."/>
            <person name="Chuma I."/>
            <person name="Tosa Y."/>
            <person name="Chen Y.H."/>
            <person name="Li J.Y."/>
            <person name="Li M.Y."/>
            <person name="Jade Lu M.Y."/>
            <person name="Nakayashiki H."/>
            <person name="Li W.H."/>
        </authorList>
    </citation>
    <scope>NUCLEOTIDE SEQUENCE [LARGE SCALE GENOMIC DNA]</scope>
    <source>
        <strain evidence="15 16">NI907</strain>
    </source>
</reference>
<evidence type="ECO:0000259" key="14">
    <source>
        <dbReference type="PROSITE" id="PS51760"/>
    </source>
</evidence>
<reference evidence="16" key="2">
    <citation type="submission" date="2019-10" db="EMBL/GenBank/DDBJ databases">
        <authorList>
            <consortium name="NCBI Genome Project"/>
        </authorList>
    </citation>
    <scope>NUCLEOTIDE SEQUENCE</scope>
    <source>
        <strain evidence="16">NI907</strain>
    </source>
</reference>
<dbReference type="GO" id="GO:0031176">
    <property type="term" value="F:endo-1,4-beta-xylanase activity"/>
    <property type="evidence" value="ECO:0007669"/>
    <property type="project" value="UniProtKB-EC"/>
</dbReference>
<comment type="pathway">
    <text evidence="3">Glycan degradation; xylan degradation.</text>
</comment>
<dbReference type="SUPFAM" id="SSF51445">
    <property type="entry name" value="(Trans)glycosidases"/>
    <property type="match status" value="1"/>
</dbReference>
<feature type="chain" id="PRO_5027806612" description="Beta-xylanase" evidence="13">
    <location>
        <begin position="23"/>
        <end position="412"/>
    </location>
</feature>
<gene>
    <name evidence="16" type="ORF">PgNI_06594</name>
</gene>
<comment type="catalytic activity">
    <reaction evidence="1 12">
        <text>Endohydrolysis of (1-&gt;4)-beta-D-xylosidic linkages in xylans.</text>
        <dbReference type="EC" id="3.2.1.8"/>
    </reaction>
</comment>
<evidence type="ECO:0000256" key="12">
    <source>
        <dbReference type="RuleBase" id="RU361174"/>
    </source>
</evidence>
<evidence type="ECO:0000256" key="1">
    <source>
        <dbReference type="ARBA" id="ARBA00000681"/>
    </source>
</evidence>
<keyword evidence="13" id="KW-0732">Signal</keyword>
<organism evidence="15 16">
    <name type="scientific">Pyricularia grisea</name>
    <name type="common">Crabgrass-specific blast fungus</name>
    <name type="synonym">Magnaporthe grisea</name>
    <dbReference type="NCBI Taxonomy" id="148305"/>
    <lineage>
        <taxon>Eukaryota</taxon>
        <taxon>Fungi</taxon>
        <taxon>Dikarya</taxon>
        <taxon>Ascomycota</taxon>
        <taxon>Pezizomycotina</taxon>
        <taxon>Sordariomycetes</taxon>
        <taxon>Sordariomycetidae</taxon>
        <taxon>Magnaporthales</taxon>
        <taxon>Pyriculariaceae</taxon>
        <taxon>Pyricularia</taxon>
    </lineage>
</organism>
<dbReference type="AlphaFoldDB" id="A0A6P8B592"/>
<dbReference type="PROSITE" id="PS51760">
    <property type="entry name" value="GH10_2"/>
    <property type="match status" value="1"/>
</dbReference>
<keyword evidence="10 12" id="KW-0624">Polysaccharide degradation</keyword>
<dbReference type="InterPro" id="IPR001000">
    <property type="entry name" value="GH10_dom"/>
</dbReference>
<evidence type="ECO:0000256" key="13">
    <source>
        <dbReference type="SAM" id="SignalP"/>
    </source>
</evidence>
<reference evidence="16" key="3">
    <citation type="submission" date="2025-08" db="UniProtKB">
        <authorList>
            <consortium name="RefSeq"/>
        </authorList>
    </citation>
    <scope>IDENTIFICATION</scope>
    <source>
        <strain evidence="16">NI907</strain>
    </source>
</reference>
<name>A0A6P8B592_PYRGI</name>
<feature type="signal peptide" evidence="13">
    <location>
        <begin position="1"/>
        <end position="22"/>
    </location>
</feature>
<dbReference type="RefSeq" id="XP_030982323.1">
    <property type="nucleotide sequence ID" value="XM_031126616.1"/>
</dbReference>
<evidence type="ECO:0000256" key="7">
    <source>
        <dbReference type="ARBA" id="ARBA00022801"/>
    </source>
</evidence>
<sequence length="412" mass="43952">MTRLATLITLTSLLAAVPETYAQRHRNGTASTDGITVGYNGTDGLHSLAVKAGLLYFGTASDTRDFTDEPYMGVVNNTNEFGMIVPENSMKWESTEKDPGRFLFGNADRVRALTKVNGQMLRCHALTWHSQLPAFVKTTTWTRDTLTAAIQSHISNVVGHFAGDCYAWDVVNEAVNENGTFRNSPFYQTLGTDFLGISFRAAATADPNAKLYYNDFNIETPGAKSTAVMGIVRLLKGQGVRIDGVGFQGHLTVGATPTRAKLAAQLQRFADLGVEVSFTELDIKHRSLPASSSAAQTQARDYVAVVGSCLDVTACVGVMVWQPTDKYSWIPQTFPGTGGACLFDENMKPKPAYTSVSNLLASAATAAPSNTVPSPNATTSQAPVQAGAGRESVSVAGVVLALTSLALGMFML</sequence>
<dbReference type="PROSITE" id="PS00591">
    <property type="entry name" value="GH10_1"/>
    <property type="match status" value="1"/>
</dbReference>